<keyword evidence="1" id="KW-0472">Membrane</keyword>
<gene>
    <name evidence="2" type="ORF">TRIP_E110091</name>
</gene>
<dbReference type="EMBL" id="UPXP01000003">
    <property type="protein sequence ID" value="VBB38624.1"/>
    <property type="molecule type" value="Genomic_DNA"/>
</dbReference>
<dbReference type="AlphaFoldDB" id="A0A652ZS70"/>
<reference evidence="2" key="1">
    <citation type="submission" date="2018-07" db="EMBL/GenBank/DDBJ databases">
        <authorList>
            <consortium name="Genoscope - CEA"/>
            <person name="William W."/>
        </authorList>
    </citation>
    <scope>NUCLEOTIDE SEQUENCE</scope>
    <source>
        <strain evidence="2">IK1</strain>
    </source>
</reference>
<keyword evidence="1" id="KW-0812">Transmembrane</keyword>
<accession>A0A652ZS70</accession>
<feature type="transmembrane region" description="Helical" evidence="1">
    <location>
        <begin position="141"/>
        <end position="160"/>
    </location>
</feature>
<feature type="transmembrane region" description="Helical" evidence="1">
    <location>
        <begin position="38"/>
        <end position="61"/>
    </location>
</feature>
<sequence>MARVMSFSATRRVSIALALVVTIRSCLKRTVAILRSRALRCAATLFSLLYPILCFIGLFLLHAEFQIVPKRCIVRHAEAEAPFRELGLDLQKGFLAEVPGLGDFFLGFTGQVAYGLNIGVLEAIGGTHRKFKLLHRGIQDLAHPFLDLVALFVAAGFILVEIDKDRKVILGYLGRLAQGVFGLGGAVGPDLQDKLVVIRALAYPGGFDRVLDLGYRREDSVHGDGADYLDIAFVNLGGHVAPAEIDLDFQIEVNVLVKGRDMDLGIEYVQGFFRGEISSVDFRRPLDLVEEGRLLLVVGQAQPELLKVVEKLDGVLDHSRNGFELAGDDVLRAFLVVADDPDGGDRVTLDGRKKNAPQGIPHSGSVSRLEWVGDELAVGGSRLALLVGNALRPLETFEKVLSCHFGSLFRIKLDDELFADICHIGDVLAMRVRREATGHLIGVDLDPRHGPGLADFLQSVLYKVELLGLLDHRHLVARLYEEGRNGHPLAVHGDMAVIDQLARLGAGGGEMHSVDHVVQPALQENKKVLAGFSRHGQGFFESVPELGLHEAVGPFEGLLFPELGGVFRALAHSGLGSLSGGEALLVHGALVAVAAIALQKKLFLLGAAKPAHWSDITCHFYLPPIRCGGPCEACNRCGEWVSHR</sequence>
<organism evidence="2">
    <name type="scientific">uncultured Spirochaetota bacterium</name>
    <dbReference type="NCBI Taxonomy" id="460511"/>
    <lineage>
        <taxon>Bacteria</taxon>
        <taxon>Pseudomonadati</taxon>
        <taxon>Spirochaetota</taxon>
        <taxon>environmental samples</taxon>
    </lineage>
</organism>
<keyword evidence="1" id="KW-1133">Transmembrane helix</keyword>
<evidence type="ECO:0000313" key="2">
    <source>
        <dbReference type="EMBL" id="VBB38624.1"/>
    </source>
</evidence>
<protein>
    <submittedName>
        <fullName evidence="2">Uncharacterized protein</fullName>
    </submittedName>
</protein>
<evidence type="ECO:0000256" key="1">
    <source>
        <dbReference type="SAM" id="Phobius"/>
    </source>
</evidence>
<name>A0A652ZS70_9SPIR</name>
<proteinExistence type="predicted"/>